<dbReference type="Proteomes" id="UP000076584">
    <property type="component" value="Unassembled WGS sequence"/>
</dbReference>
<sequence>MNHNGPPVSHQSLRKFLPSSPPSNVAPVLACFFPRSCLLPLPQLSNVGRGQLKPRPNSCRWIPGVELMACITPDAYSWPATQRQGACTRMRDAPGYITEPQYGLTMPQQSTKSIDILCVSWTQPTKTASARPEAQQTPKDMRPSLEGSRCGVDWLPFAPSMSKQDNNARPPEEEPSPSHHAVASSLSIPNSTPPCSMTSSFQILGFSRTEGRFESTVMCCQRGMQSSAPVLHLNPSTLSAVSIVWRGTLTQPSSSSVPPSTRTPVPLGLVHTALVETADQDGRLSWPCHGVSIVLEWRCSLPRPACLALDFTA</sequence>
<evidence type="ECO:0000313" key="2">
    <source>
        <dbReference type="EMBL" id="KZL70651.1"/>
    </source>
</evidence>
<organism evidence="2 3">
    <name type="scientific">Colletotrichum incanum</name>
    <name type="common">Soybean anthracnose fungus</name>
    <dbReference type="NCBI Taxonomy" id="1573173"/>
    <lineage>
        <taxon>Eukaryota</taxon>
        <taxon>Fungi</taxon>
        <taxon>Dikarya</taxon>
        <taxon>Ascomycota</taxon>
        <taxon>Pezizomycotina</taxon>
        <taxon>Sordariomycetes</taxon>
        <taxon>Hypocreomycetidae</taxon>
        <taxon>Glomerellales</taxon>
        <taxon>Glomerellaceae</taxon>
        <taxon>Colletotrichum</taxon>
        <taxon>Colletotrichum spaethianum species complex</taxon>
    </lineage>
</organism>
<comment type="caution">
    <text evidence="2">The sequence shown here is derived from an EMBL/GenBank/DDBJ whole genome shotgun (WGS) entry which is preliminary data.</text>
</comment>
<feature type="region of interest" description="Disordered" evidence="1">
    <location>
        <begin position="127"/>
        <end position="193"/>
    </location>
</feature>
<accession>A0A166SF21</accession>
<dbReference type="AlphaFoldDB" id="A0A166SF21"/>
<evidence type="ECO:0000313" key="3">
    <source>
        <dbReference type="Proteomes" id="UP000076584"/>
    </source>
</evidence>
<protein>
    <submittedName>
        <fullName evidence="2">Uncharacterized protein</fullName>
    </submittedName>
</protein>
<reference evidence="2 3" key="1">
    <citation type="submission" date="2015-06" db="EMBL/GenBank/DDBJ databases">
        <title>Survival trade-offs in plant roots during colonization by closely related pathogenic and mutualistic fungi.</title>
        <authorList>
            <person name="Hacquard S."/>
            <person name="Kracher B."/>
            <person name="Hiruma K."/>
            <person name="Weinman A."/>
            <person name="Muench P."/>
            <person name="Garrido Oter R."/>
            <person name="Ver Loren van Themaat E."/>
            <person name="Dallerey J.-F."/>
            <person name="Damm U."/>
            <person name="Henrissat B."/>
            <person name="Lespinet O."/>
            <person name="Thon M."/>
            <person name="Kemen E."/>
            <person name="McHardy A.C."/>
            <person name="Schulze-Lefert P."/>
            <person name="O'Connell R.J."/>
        </authorList>
    </citation>
    <scope>NUCLEOTIDE SEQUENCE [LARGE SCALE GENOMIC DNA]</scope>
    <source>
        <strain evidence="2 3">MAFF 238704</strain>
    </source>
</reference>
<evidence type="ECO:0000256" key="1">
    <source>
        <dbReference type="SAM" id="MobiDB-lite"/>
    </source>
</evidence>
<gene>
    <name evidence="2" type="ORF">CI238_01506</name>
</gene>
<feature type="compositionally biased region" description="Polar residues" evidence="1">
    <location>
        <begin position="127"/>
        <end position="138"/>
    </location>
</feature>
<keyword evidence="3" id="KW-1185">Reference proteome</keyword>
<proteinExistence type="predicted"/>
<name>A0A166SF21_COLIC</name>
<feature type="compositionally biased region" description="Polar residues" evidence="1">
    <location>
        <begin position="184"/>
        <end position="193"/>
    </location>
</feature>
<dbReference type="EMBL" id="LFIW01002438">
    <property type="protein sequence ID" value="KZL70651.1"/>
    <property type="molecule type" value="Genomic_DNA"/>
</dbReference>